<organism evidence="2 3">
    <name type="scientific">Serendipita indica (strain DSM 11827)</name>
    <name type="common">Root endophyte fungus</name>
    <name type="synonym">Piriformospora indica</name>
    <dbReference type="NCBI Taxonomy" id="1109443"/>
    <lineage>
        <taxon>Eukaryota</taxon>
        <taxon>Fungi</taxon>
        <taxon>Dikarya</taxon>
        <taxon>Basidiomycota</taxon>
        <taxon>Agaricomycotina</taxon>
        <taxon>Agaricomycetes</taxon>
        <taxon>Sebacinales</taxon>
        <taxon>Serendipitaceae</taxon>
        <taxon>Serendipita</taxon>
    </lineage>
</organism>
<proteinExistence type="predicted"/>
<gene>
    <name evidence="2" type="ORF">PIIN_11385</name>
</gene>
<name>G4U1G5_SERID</name>
<evidence type="ECO:0000313" key="3">
    <source>
        <dbReference type="Proteomes" id="UP000007148"/>
    </source>
</evidence>
<dbReference type="AlphaFoldDB" id="G4U1G5"/>
<feature type="region of interest" description="Disordered" evidence="1">
    <location>
        <begin position="1"/>
        <end position="23"/>
    </location>
</feature>
<comment type="caution">
    <text evidence="2">The sequence shown here is derived from an EMBL/GenBank/DDBJ whole genome shotgun (WGS) entry which is preliminary data.</text>
</comment>
<evidence type="ECO:0000313" key="2">
    <source>
        <dbReference type="EMBL" id="CCA77408.1"/>
    </source>
</evidence>
<evidence type="ECO:0000256" key="1">
    <source>
        <dbReference type="SAM" id="MobiDB-lite"/>
    </source>
</evidence>
<reference evidence="2 3" key="1">
    <citation type="journal article" date="2011" name="PLoS Pathog.">
        <title>Endophytic Life Strategies Decoded by Genome and Transcriptome Analyses of the Mutualistic Root Symbiont Piriformospora indica.</title>
        <authorList>
            <person name="Zuccaro A."/>
            <person name="Lahrmann U."/>
            <person name="Guldener U."/>
            <person name="Langen G."/>
            <person name="Pfiffi S."/>
            <person name="Biedenkopf D."/>
            <person name="Wong P."/>
            <person name="Samans B."/>
            <person name="Grimm C."/>
            <person name="Basiewicz M."/>
            <person name="Murat C."/>
            <person name="Martin F."/>
            <person name="Kogel K.H."/>
        </authorList>
    </citation>
    <scope>NUCLEOTIDE SEQUENCE [LARGE SCALE GENOMIC DNA]</scope>
    <source>
        <strain evidence="2 3">DSM 11827</strain>
    </source>
</reference>
<sequence>MSNIASFNQHSASQTRVLQLDVS</sequence>
<protein>
    <submittedName>
        <fullName evidence="2">Uncharacterized protein</fullName>
    </submittedName>
</protein>
<dbReference type="HOGENOM" id="CLU_3423327_0_0_1"/>
<dbReference type="InParanoid" id="G4U1G5"/>
<dbReference type="EMBL" id="CAFZ01001571">
    <property type="protein sequence ID" value="CCA77408.1"/>
    <property type="molecule type" value="Genomic_DNA"/>
</dbReference>
<accession>G4U1G5</accession>
<dbReference type="Proteomes" id="UP000007148">
    <property type="component" value="Unassembled WGS sequence"/>
</dbReference>
<keyword evidence="3" id="KW-1185">Reference proteome</keyword>